<name>A0ABU9KYZ7_9FLAO</name>
<dbReference type="Proteomes" id="UP001474120">
    <property type="component" value="Unassembled WGS sequence"/>
</dbReference>
<evidence type="ECO:0000256" key="8">
    <source>
        <dbReference type="RuleBase" id="RU364100"/>
    </source>
</evidence>
<reference evidence="9 10" key="1">
    <citation type="submission" date="2024-04" db="EMBL/GenBank/DDBJ databases">
        <title>whole genome sequencing of Lutimonas vermicola strain IMCC1616.</title>
        <authorList>
            <person name="Bae S.S."/>
        </authorList>
    </citation>
    <scope>NUCLEOTIDE SEQUENCE [LARGE SCALE GENOMIC DNA]</scope>
    <source>
        <strain evidence="9 10">IMCC1616</strain>
    </source>
</reference>
<evidence type="ECO:0000256" key="1">
    <source>
        <dbReference type="ARBA" id="ARBA00008136"/>
    </source>
</evidence>
<dbReference type="InterPro" id="IPR036590">
    <property type="entry name" value="SRAP-like"/>
</dbReference>
<dbReference type="SUPFAM" id="SSF143081">
    <property type="entry name" value="BB1717-like"/>
    <property type="match status" value="1"/>
</dbReference>
<keyword evidence="5" id="KW-0190">Covalent protein-DNA linkage</keyword>
<keyword evidence="4 8" id="KW-0378">Hydrolase</keyword>
<dbReference type="PANTHER" id="PTHR13604">
    <property type="entry name" value="DC12-RELATED"/>
    <property type="match status" value="1"/>
</dbReference>
<comment type="caution">
    <text evidence="9">The sequence shown here is derived from an EMBL/GenBank/DDBJ whole genome shotgun (WGS) entry which is preliminary data.</text>
</comment>
<keyword evidence="2 8" id="KW-0645">Protease</keyword>
<evidence type="ECO:0000256" key="6">
    <source>
        <dbReference type="ARBA" id="ARBA00023125"/>
    </source>
</evidence>
<dbReference type="PANTHER" id="PTHR13604:SF0">
    <property type="entry name" value="ABASIC SITE PROCESSING PROTEIN HMCES"/>
    <property type="match status" value="1"/>
</dbReference>
<evidence type="ECO:0000256" key="5">
    <source>
        <dbReference type="ARBA" id="ARBA00023124"/>
    </source>
</evidence>
<sequence length="199" mass="23464">MCYQTKITKKKEEMQRHFDAGIKGLDEFEPSEVIKAFDFPKTPVITDEDEHLIQLYQWGLIPYWADASWNRNYTLNARIETLDSKPSFKNITANRCLILINGFYEWQHVGNSKIKYEIGFNNELFALAGLYDHWADTKTYTVVTTEAKGVMREIHNSKLRMPVALYTQHEMRAWLHNQEVVPRYDFTTNPGLYQQQTLF</sequence>
<gene>
    <name evidence="9" type="ORF">AABB81_02675</name>
</gene>
<accession>A0ABU9KYZ7</accession>
<evidence type="ECO:0000256" key="7">
    <source>
        <dbReference type="ARBA" id="ARBA00023239"/>
    </source>
</evidence>
<dbReference type="EC" id="3.4.-.-" evidence="8"/>
<proteinExistence type="inferred from homology"/>
<dbReference type="Pfam" id="PF02586">
    <property type="entry name" value="SRAP"/>
    <property type="match status" value="1"/>
</dbReference>
<keyword evidence="3" id="KW-0227">DNA damage</keyword>
<keyword evidence="10" id="KW-1185">Reference proteome</keyword>
<evidence type="ECO:0000256" key="3">
    <source>
        <dbReference type="ARBA" id="ARBA00022763"/>
    </source>
</evidence>
<dbReference type="RefSeq" id="WP_342158417.1">
    <property type="nucleotide sequence ID" value="NZ_JBCDNA010000001.1"/>
</dbReference>
<dbReference type="InterPro" id="IPR003738">
    <property type="entry name" value="SRAP"/>
</dbReference>
<keyword evidence="7" id="KW-0456">Lyase</keyword>
<dbReference type="Gene3D" id="3.90.1680.10">
    <property type="entry name" value="SOS response associated peptidase-like"/>
    <property type="match status" value="1"/>
</dbReference>
<comment type="similarity">
    <text evidence="1 8">Belongs to the SOS response-associated peptidase family.</text>
</comment>
<dbReference type="EMBL" id="JBCDNA010000001">
    <property type="protein sequence ID" value="MEL4454785.1"/>
    <property type="molecule type" value="Genomic_DNA"/>
</dbReference>
<evidence type="ECO:0000256" key="2">
    <source>
        <dbReference type="ARBA" id="ARBA00022670"/>
    </source>
</evidence>
<evidence type="ECO:0000313" key="9">
    <source>
        <dbReference type="EMBL" id="MEL4454785.1"/>
    </source>
</evidence>
<evidence type="ECO:0000256" key="4">
    <source>
        <dbReference type="ARBA" id="ARBA00022801"/>
    </source>
</evidence>
<keyword evidence="6" id="KW-0238">DNA-binding</keyword>
<organism evidence="9 10">
    <name type="scientific">Lutimonas vermicola</name>
    <dbReference type="NCBI Taxonomy" id="414288"/>
    <lineage>
        <taxon>Bacteria</taxon>
        <taxon>Pseudomonadati</taxon>
        <taxon>Bacteroidota</taxon>
        <taxon>Flavobacteriia</taxon>
        <taxon>Flavobacteriales</taxon>
        <taxon>Flavobacteriaceae</taxon>
        <taxon>Lutimonas</taxon>
    </lineage>
</organism>
<protein>
    <recommendedName>
        <fullName evidence="8">Abasic site processing protein</fullName>
        <ecNumber evidence="8">3.4.-.-</ecNumber>
    </recommendedName>
</protein>
<evidence type="ECO:0000313" key="10">
    <source>
        <dbReference type="Proteomes" id="UP001474120"/>
    </source>
</evidence>